<dbReference type="Proteomes" id="UP001595885">
    <property type="component" value="Unassembled WGS sequence"/>
</dbReference>
<sequence>MNRLVIIGNGFDLAHGLPTSYKDFIDDYWSSIKDLTHNDIFISFEGLKISVDFEIASNLQDIANSLIALDEKVKFSDAEIYTEHGNNLSGSYPRNHILIYKNQFFKLINNRNSENWVDVENLYYSELKKITKSKCLDTRKSDDYWIKEQNKAVQKLNDEFEDVKNLLEKYLIEKVNDRYEFNHYSGENLDWSLMSKNLLPISLFSNEETILKQFSKKEDIEEIKKYFENEKKEELISNLYFLTFNYTFTVKKYAKIIKSDRIETIVNFIHGEIGNKTENKINFGFGDEMDEDYKLIENINENEYLQNFKSFQYLQNSNYSNLLSYIDSEKYQVLIVGHSCGLSDRTMLNTIFEHENCRSIKVFYYERKDENHKVIGDNYTELVQNISRHFNKKKLMREKIVNKTLCQPLPQIKLSKKE</sequence>
<keyword evidence="3" id="KW-1185">Reference proteome</keyword>
<evidence type="ECO:0000256" key="1">
    <source>
        <dbReference type="SAM" id="Coils"/>
    </source>
</evidence>
<organism evidence="2 3">
    <name type="scientific">Flavobacterium ponti</name>
    <dbReference type="NCBI Taxonomy" id="665133"/>
    <lineage>
        <taxon>Bacteria</taxon>
        <taxon>Pseudomonadati</taxon>
        <taxon>Bacteroidota</taxon>
        <taxon>Flavobacteriia</taxon>
        <taxon>Flavobacteriales</taxon>
        <taxon>Flavobacteriaceae</taxon>
        <taxon>Flavobacterium</taxon>
    </lineage>
</organism>
<accession>A0ABV9P9I4</accession>
<dbReference type="Pfam" id="PF14253">
    <property type="entry name" value="AbiH"/>
    <property type="match status" value="1"/>
</dbReference>
<reference evidence="3" key="1">
    <citation type="journal article" date="2019" name="Int. J. Syst. Evol. Microbiol.">
        <title>The Global Catalogue of Microorganisms (GCM) 10K type strain sequencing project: providing services to taxonomists for standard genome sequencing and annotation.</title>
        <authorList>
            <consortium name="The Broad Institute Genomics Platform"/>
            <consortium name="The Broad Institute Genome Sequencing Center for Infectious Disease"/>
            <person name="Wu L."/>
            <person name="Ma J."/>
        </authorList>
    </citation>
    <scope>NUCLEOTIDE SEQUENCE [LARGE SCALE GENOMIC DNA]</scope>
    <source>
        <strain evidence="3">CCUG 50349</strain>
    </source>
</reference>
<protein>
    <submittedName>
        <fullName evidence="2">AbiH family protein</fullName>
    </submittedName>
</protein>
<keyword evidence="1" id="KW-0175">Coiled coil</keyword>
<name>A0ABV9P9I4_9FLAO</name>
<evidence type="ECO:0000313" key="3">
    <source>
        <dbReference type="Proteomes" id="UP001595885"/>
    </source>
</evidence>
<dbReference type="InterPro" id="IPR025935">
    <property type="entry name" value="AbiH"/>
</dbReference>
<comment type="caution">
    <text evidence="2">The sequence shown here is derived from an EMBL/GenBank/DDBJ whole genome shotgun (WGS) entry which is preliminary data.</text>
</comment>
<gene>
    <name evidence="2" type="ORF">ACFO3U_13970</name>
</gene>
<dbReference type="EMBL" id="JBHSGW010000028">
    <property type="protein sequence ID" value="MFC4741105.1"/>
    <property type="molecule type" value="Genomic_DNA"/>
</dbReference>
<dbReference type="RefSeq" id="WP_379743787.1">
    <property type="nucleotide sequence ID" value="NZ_JBHSGW010000028.1"/>
</dbReference>
<feature type="coiled-coil region" evidence="1">
    <location>
        <begin position="146"/>
        <end position="173"/>
    </location>
</feature>
<proteinExistence type="predicted"/>
<evidence type="ECO:0000313" key="2">
    <source>
        <dbReference type="EMBL" id="MFC4741105.1"/>
    </source>
</evidence>